<sequence length="41" mass="4439">MPGMSNKASGLRFTVSVGNLPAEAFVVVGFTLHEQFSIRSR</sequence>
<organism evidence="1">
    <name type="scientific">Serratia fonticola</name>
    <dbReference type="NCBI Taxonomy" id="47917"/>
    <lineage>
        <taxon>Bacteria</taxon>
        <taxon>Pseudomonadati</taxon>
        <taxon>Pseudomonadota</taxon>
        <taxon>Gammaproteobacteria</taxon>
        <taxon>Enterobacterales</taxon>
        <taxon>Yersiniaceae</taxon>
        <taxon>Serratia</taxon>
    </lineage>
</organism>
<evidence type="ECO:0000313" key="1">
    <source>
        <dbReference type="EMBL" id="VTR44818.1"/>
    </source>
</evidence>
<dbReference type="EMBL" id="CABEEZ010000112">
    <property type="protein sequence ID" value="VTR44818.1"/>
    <property type="molecule type" value="Genomic_DNA"/>
</dbReference>
<dbReference type="AlphaFoldDB" id="A0A4V6KRZ1"/>
<reference evidence="1" key="1">
    <citation type="submission" date="2019-05" db="EMBL/GenBank/DDBJ databases">
        <authorList>
            <consortium name="Pathogen Informatics"/>
        </authorList>
    </citation>
    <scope>NUCLEOTIDE SEQUENCE [LARGE SCALE GENOMIC DNA]</scope>
    <source>
        <strain evidence="1">NCTC12965</strain>
    </source>
</reference>
<protein>
    <submittedName>
        <fullName evidence="1">Uncharacterized protein</fullName>
    </submittedName>
</protein>
<gene>
    <name evidence="1" type="ORF">NCTC12965_05156</name>
</gene>
<proteinExistence type="predicted"/>
<accession>A0A4V6KRZ1</accession>
<name>A0A4V6KRZ1_SERFO</name>